<evidence type="ECO:0000313" key="1">
    <source>
        <dbReference type="EMBL" id="ADM80156.1"/>
    </source>
</evidence>
<dbReference type="RefSeq" id="YP_003969602.1">
    <property type="nucleotide sequence ID" value="NC_014636.1"/>
</dbReference>
<sequence>MNDIDPDRYAYENQKRKAKNRSIDWQFTFDTWLDWWKSTGKYHLRGRTKDKPYVMCRIGDTGPYSPSNVYCGSLSDNAKDAYTNGKNTPVTFNNMTSAERTEIGRKGGKVGGKRCAELHAFKEEDIKARLDAISHIDLNKRGWVVKVSNVWGVSHTQTKRFMDQHYKGDVFRRNSPVAQR</sequence>
<dbReference type="Proteomes" id="UP000002236">
    <property type="component" value="Segment"/>
</dbReference>
<keyword evidence="2" id="KW-1185">Reference proteome</keyword>
<proteinExistence type="predicted"/>
<dbReference type="OrthoDB" id="23174at10239"/>
<name>E1A267_9CAUD</name>
<protein>
    <submittedName>
        <fullName evidence="1">Uncharacterized protein</fullName>
    </submittedName>
</protein>
<dbReference type="GeneID" id="9861720"/>
<reference evidence="1 2" key="1">
    <citation type="journal article" date="2012" name="Vet. Microbiol.">
        <title>Complete genome sequence and characterization of a broad-host range T4-like bacteriophage phiAS5 infecting Aeromonas salmonicida subsp. salmonicida.</title>
        <authorList>
            <person name="Kim J.H."/>
            <person name="Son J.S."/>
            <person name="Choi Y.J."/>
            <person name="Choresca C.H.Jr."/>
            <person name="Shin S.P."/>
            <person name="Han J.E."/>
            <person name="Jun J.W."/>
            <person name="Park S.C."/>
        </authorList>
    </citation>
    <scope>NUCLEOTIDE SEQUENCE [LARGE SCALE GENOMIC DNA]</scope>
</reference>
<gene>
    <name evidence="1" type="ORF">phiAS5_ORF0313</name>
</gene>
<dbReference type="EMBL" id="HM452126">
    <property type="protein sequence ID" value="ADM80156.1"/>
    <property type="molecule type" value="Genomic_DNA"/>
</dbReference>
<accession>E1A267</accession>
<organism evidence="1 2">
    <name type="scientific">Aeromonas phage phiAS5</name>
    <dbReference type="NCBI Taxonomy" id="879630"/>
    <lineage>
        <taxon>Viruses</taxon>
        <taxon>Duplodnaviria</taxon>
        <taxon>Heunggongvirae</taxon>
        <taxon>Uroviricota</taxon>
        <taxon>Caudoviricetes</taxon>
        <taxon>Pantevenvirales</taxon>
        <taxon>Straboviridae</taxon>
        <taxon>Chrysonvirus</taxon>
        <taxon>Chrysonvirus as5</taxon>
    </lineage>
</organism>
<evidence type="ECO:0000313" key="2">
    <source>
        <dbReference type="Proteomes" id="UP000002236"/>
    </source>
</evidence>
<dbReference type="KEGG" id="vg:9861720"/>